<dbReference type="EMBL" id="PRLK01000002">
    <property type="protein sequence ID" value="RYC72816.1"/>
    <property type="molecule type" value="Genomic_DNA"/>
</dbReference>
<evidence type="ECO:0000313" key="4">
    <source>
        <dbReference type="Proteomes" id="UP001190925"/>
    </source>
</evidence>
<dbReference type="RefSeq" id="WP_129718577.1">
    <property type="nucleotide sequence ID" value="NZ_PRLK01000002.1"/>
</dbReference>
<dbReference type="InterPro" id="IPR019734">
    <property type="entry name" value="TPR_rpt"/>
</dbReference>
<dbReference type="InterPro" id="IPR011990">
    <property type="entry name" value="TPR-like_helical_dom_sf"/>
</dbReference>
<dbReference type="SMART" id="SM00028">
    <property type="entry name" value="TPR"/>
    <property type="match status" value="3"/>
</dbReference>
<sequence>MFVLIFILVVVGYILYKKPEDLKNKSLPDNLALKFDKLWRVAQEAIVDKKYLKAEKILLTILRFDEKNATAYNRLGIIYAGQKNYDEAIECFEIAQSLENSPSSLHNVGLIYLETYNFKKAALAFEQALSLEDSLPARHIAYAKALEGLGKEKAAILALEKAVEKEARPQTLRALGSLYLKTNNTDKAQEIKEKLDSLRSDRLTIKQNRLSNSSATTKKIEM</sequence>
<protein>
    <submittedName>
        <fullName evidence="3">Photosystem I assembly protein Ycf3</fullName>
    </submittedName>
</protein>
<feature type="coiled-coil region" evidence="2">
    <location>
        <begin position="181"/>
        <end position="208"/>
    </location>
</feature>
<dbReference type="Gene3D" id="1.25.40.10">
    <property type="entry name" value="Tetratricopeptide repeat domain"/>
    <property type="match status" value="2"/>
</dbReference>
<reference evidence="3 4" key="1">
    <citation type="journal article" date="2018" name="bioRxiv">
        <title>Evidence of independent acquisition and adaption of ultra-small bacteria to human hosts across the highly diverse yet reduced genomes of the phylum Saccharibacteria.</title>
        <authorList>
            <person name="McLean J.S."/>
            <person name="Bor B."/>
            <person name="To T.T."/>
            <person name="Liu Q."/>
            <person name="Kearns K.A."/>
            <person name="Solden L.M."/>
            <person name="Wrighton K.C."/>
            <person name="He X."/>
            <person name="Shi W."/>
        </authorList>
    </citation>
    <scope>NUCLEOTIDE SEQUENCE [LARGE SCALE GENOMIC DNA]</scope>
    <source>
        <strain evidence="3 4">TM7_CMJM_G6_1_HOT_870</strain>
    </source>
</reference>
<proteinExistence type="predicted"/>
<name>A0ABY0FIP8_9BACT</name>
<evidence type="ECO:0000256" key="1">
    <source>
        <dbReference type="PROSITE-ProRule" id="PRU00339"/>
    </source>
</evidence>
<evidence type="ECO:0000313" key="3">
    <source>
        <dbReference type="EMBL" id="RYC72816.1"/>
    </source>
</evidence>
<dbReference type="Pfam" id="PF13181">
    <property type="entry name" value="TPR_8"/>
    <property type="match status" value="1"/>
</dbReference>
<comment type="caution">
    <text evidence="3">The sequence shown here is derived from an EMBL/GenBank/DDBJ whole genome shotgun (WGS) entry which is preliminary data.</text>
</comment>
<accession>A0ABY0FIP8</accession>
<dbReference type="Pfam" id="PF00515">
    <property type="entry name" value="TPR_1"/>
    <property type="match status" value="1"/>
</dbReference>
<dbReference type="SUPFAM" id="SSF48452">
    <property type="entry name" value="TPR-like"/>
    <property type="match status" value="1"/>
</dbReference>
<dbReference type="Proteomes" id="UP001190925">
    <property type="component" value="Unassembled WGS sequence"/>
</dbReference>
<dbReference type="PROSITE" id="PS50005">
    <property type="entry name" value="TPR"/>
    <property type="match status" value="1"/>
</dbReference>
<dbReference type="PANTHER" id="PTHR12558">
    <property type="entry name" value="CELL DIVISION CYCLE 16,23,27"/>
    <property type="match status" value="1"/>
</dbReference>
<dbReference type="PANTHER" id="PTHR12558:SF13">
    <property type="entry name" value="CELL DIVISION CYCLE PROTEIN 27 HOMOLOG"/>
    <property type="match status" value="1"/>
</dbReference>
<keyword evidence="1" id="KW-0802">TPR repeat</keyword>
<keyword evidence="4" id="KW-1185">Reference proteome</keyword>
<organism evidence="3 4">
    <name type="scientific">Candidatus Nanogingivalis gingivitcus</name>
    <dbReference type="NCBI Taxonomy" id="2171992"/>
    <lineage>
        <taxon>Bacteria</taxon>
        <taxon>Candidatus Saccharimonadota</taxon>
        <taxon>Candidatus Nanosyncoccalia</taxon>
        <taxon>Candidatus Nanogingivales</taxon>
        <taxon>Candidatus Nanogingivalaceae</taxon>
        <taxon>Candidatus Nanogingivalis</taxon>
    </lineage>
</organism>
<reference evidence="3 4" key="2">
    <citation type="journal article" date="2020" name="Cell Rep.">
        <title>Acquisition and Adaptation of Ultra-small Parasitic Reduced Genome Bacteria to Mammalian Hosts.</title>
        <authorList>
            <person name="McLean J.S."/>
            <person name="Bor B."/>
            <person name="Kerns K.A."/>
            <person name="Liu Q."/>
            <person name="To T.T."/>
            <person name="Solden L."/>
            <person name="Hendrickson E.L."/>
            <person name="Wrighton K."/>
            <person name="Shi W."/>
            <person name="He X."/>
        </authorList>
    </citation>
    <scope>NUCLEOTIDE SEQUENCE [LARGE SCALE GENOMIC DNA]</scope>
    <source>
        <strain evidence="3 4">TM7_CMJM_G6_1_HOT_870</strain>
    </source>
</reference>
<keyword evidence="2" id="KW-0175">Coiled coil</keyword>
<gene>
    <name evidence="3" type="primary">ycf3</name>
    <name evidence="3" type="ORF">G6CMJM_00150</name>
</gene>
<evidence type="ECO:0000256" key="2">
    <source>
        <dbReference type="SAM" id="Coils"/>
    </source>
</evidence>
<feature type="repeat" description="TPR" evidence="1">
    <location>
        <begin position="69"/>
        <end position="102"/>
    </location>
</feature>